<accession>A0A510DT26</accession>
<feature type="compositionally biased region" description="Polar residues" evidence="1">
    <location>
        <begin position="554"/>
        <end position="563"/>
    </location>
</feature>
<evidence type="ECO:0000256" key="1">
    <source>
        <dbReference type="SAM" id="MobiDB-lite"/>
    </source>
</evidence>
<keyword evidence="4" id="KW-1185">Reference proteome</keyword>
<dbReference type="Proteomes" id="UP000322983">
    <property type="component" value="Chromosome"/>
</dbReference>
<evidence type="ECO:0000256" key="2">
    <source>
        <dbReference type="SAM" id="Phobius"/>
    </source>
</evidence>
<dbReference type="InterPro" id="IPR007981">
    <property type="entry name" value="Peptidase_A5"/>
</dbReference>
<name>A0A510DT26_9CREN</name>
<feature type="compositionally biased region" description="Low complexity" evidence="1">
    <location>
        <begin position="565"/>
        <end position="584"/>
    </location>
</feature>
<feature type="compositionally biased region" description="Low complexity" evidence="1">
    <location>
        <begin position="542"/>
        <end position="553"/>
    </location>
</feature>
<sequence>MLVSVIPIFSHLDYAQVQTSNDPYEYALPQGGFEYIEVQTNQTSAVVYASLSNVSVTVDLMTQNQFMLFNTTGSQHYLYQQNSSVVLNAALLNSGVYYLVIYSPYQPVGFNLTSQVIPLSLVNSTQFAEEEVQVPAHGYTSILLHLSTEGSPFSLLLEGLSNQSVSFSLWNGSTVFNSTPVTATLNFTSLTFGYTLHLSPGVYYLNITNPHSSTATAFFYYKITPSYVNPYLTDLTRVPGQLPMGIASYGVVNSSRITTYALNFSEVAGYFNFSSLSAYNPNGSSFNVSDYSSSLQLNAVLYDNGSVYWPQDVLMFITNYSVVVLHDNVFNMTTDNATLTNSSITSPEGFVTGTGHNAYYGNYKNPIALSYKFPFAGYLLMKVVNRNSGPVVSFGLLVFENGSPVREMFWFDNVSIRAPSDASFVVNGTEYTPAGIFYPLGSFYDAELVLGGGANGENTNFTALKGELGLFYVKGGNLVAFPSYYTFGADTAESTSNVHVTDNGVVYVSEGKLNPSPLSSINVDDYPPLSYNPPAPVKEPNTSSATSTISQSSVEPTSSTQPAVGTASSTLSSSQSTSQSGSSSLTDLGAIVGVSLVVTVILGVIIERRRKRS</sequence>
<keyword evidence="2" id="KW-1133">Transmembrane helix</keyword>
<gene>
    <name evidence="3" type="ORF">IC006_0598</name>
</gene>
<reference evidence="3 4" key="1">
    <citation type="journal article" date="2020" name="Int. J. Syst. Evol. Microbiol.">
        <title>Sulfuracidifex tepidarius gen. nov., sp. nov. and transfer of Sulfolobus metallicus Huber and Stetter 1992 to the genus Sulfuracidifex as Sulfuracidifex metallicus comb. nov.</title>
        <authorList>
            <person name="Itoh T."/>
            <person name="Miura T."/>
            <person name="Sakai H.D."/>
            <person name="Kato S."/>
            <person name="Ohkuma M."/>
            <person name="Takashina T."/>
        </authorList>
    </citation>
    <scope>NUCLEOTIDE SEQUENCE [LARGE SCALE GENOMIC DNA]</scope>
    <source>
        <strain evidence="3 4">IC-006</strain>
    </source>
</reference>
<feature type="region of interest" description="Disordered" evidence="1">
    <location>
        <begin position="529"/>
        <end position="584"/>
    </location>
</feature>
<keyword evidence="2" id="KW-0812">Transmembrane</keyword>
<proteinExistence type="predicted"/>
<keyword evidence="2" id="KW-0472">Membrane</keyword>
<dbReference type="EMBL" id="AP018929">
    <property type="protein sequence ID" value="BBG23314.1"/>
    <property type="molecule type" value="Genomic_DNA"/>
</dbReference>
<dbReference type="Pfam" id="PF05317">
    <property type="entry name" value="Thermopsin"/>
    <property type="match status" value="1"/>
</dbReference>
<feature type="transmembrane region" description="Helical" evidence="2">
    <location>
        <begin position="588"/>
        <end position="606"/>
    </location>
</feature>
<dbReference type="KEGG" id="step:IC006_0598"/>
<organism evidence="3 4">
    <name type="scientific">Sulfuracidifex tepidarius</name>
    <dbReference type="NCBI Taxonomy" id="1294262"/>
    <lineage>
        <taxon>Archaea</taxon>
        <taxon>Thermoproteota</taxon>
        <taxon>Thermoprotei</taxon>
        <taxon>Sulfolobales</taxon>
        <taxon>Sulfolobaceae</taxon>
        <taxon>Sulfuracidifex</taxon>
    </lineage>
</organism>
<protein>
    <submittedName>
        <fullName evidence="3">Thermopsin</fullName>
    </submittedName>
</protein>
<dbReference type="AlphaFoldDB" id="A0A510DT26"/>
<evidence type="ECO:0000313" key="3">
    <source>
        <dbReference type="EMBL" id="BBG23314.1"/>
    </source>
</evidence>
<evidence type="ECO:0000313" key="4">
    <source>
        <dbReference type="Proteomes" id="UP000322983"/>
    </source>
</evidence>